<proteinExistence type="predicted"/>
<dbReference type="Proteomes" id="UP001642484">
    <property type="component" value="Unassembled WGS sequence"/>
</dbReference>
<evidence type="ECO:0000313" key="1">
    <source>
        <dbReference type="EMBL" id="CAK9053777.1"/>
    </source>
</evidence>
<gene>
    <name evidence="1" type="ORF">CCMP2556_LOCUS26984</name>
</gene>
<name>A0ABP0MSX6_9DINO</name>
<accession>A0ABP0MSX6</accession>
<comment type="caution">
    <text evidence="1">The sequence shown here is derived from an EMBL/GenBank/DDBJ whole genome shotgun (WGS) entry which is preliminary data.</text>
</comment>
<protein>
    <submittedName>
        <fullName evidence="1">Uncharacterized protein</fullName>
    </submittedName>
</protein>
<keyword evidence="2" id="KW-1185">Reference proteome</keyword>
<evidence type="ECO:0000313" key="2">
    <source>
        <dbReference type="Proteomes" id="UP001642484"/>
    </source>
</evidence>
<dbReference type="EMBL" id="CAXAMN010019144">
    <property type="protein sequence ID" value="CAK9053777.1"/>
    <property type="molecule type" value="Genomic_DNA"/>
</dbReference>
<dbReference type="GO" id="GO:0004386">
    <property type="term" value="F:helicase activity"/>
    <property type="evidence" value="ECO:0007669"/>
    <property type="project" value="UniProtKB-KW"/>
</dbReference>
<organism evidence="1 2">
    <name type="scientific">Durusdinium trenchii</name>
    <dbReference type="NCBI Taxonomy" id="1381693"/>
    <lineage>
        <taxon>Eukaryota</taxon>
        <taxon>Sar</taxon>
        <taxon>Alveolata</taxon>
        <taxon>Dinophyceae</taxon>
        <taxon>Suessiales</taxon>
        <taxon>Symbiodiniaceae</taxon>
        <taxon>Durusdinium</taxon>
    </lineage>
</organism>
<dbReference type="Gene3D" id="6.10.140.530">
    <property type="match status" value="1"/>
</dbReference>
<reference evidence="1 2" key="1">
    <citation type="submission" date="2024-02" db="EMBL/GenBank/DDBJ databases">
        <authorList>
            <person name="Chen Y."/>
            <person name="Shah S."/>
            <person name="Dougan E. K."/>
            <person name="Thang M."/>
            <person name="Chan C."/>
        </authorList>
    </citation>
    <scope>NUCLEOTIDE SEQUENCE [LARGE SCALE GENOMIC DNA]</scope>
</reference>
<sequence length="318" mass="36920">MMRVALGRKPQKRLTIGRSDGFDAFDKKYENQLERFLGALVQADHRLIGADDARHRIQIVDCSLGLEGELGVGEFIEYVYGRLDAVLSQRSPWETRFRELEAFVKENGRLPRLQGAGCDRAETVLGYWLKHQGKRVRLQQMPAHQLQRHLNARSDLIRRRAEGWMAGGFVGRFKQKCRELKEYIETNGKLPTRTRTKRNSSSNRLARWLEDVRDKGSCAKPERRKMLEEVHPLVKELLQKWDHAPLKISRVKWEKQLEKVLHIVNKNGQLPKQPSETAEYDWLRVQLLRLDVLPPELAKRLRGSHPLIAAEAARTSRC</sequence>